<reference evidence="1 2" key="1">
    <citation type="submission" date="2022-05" db="EMBL/GenBank/DDBJ databases">
        <title>Streptomyces sp. nov. RY43-2 isolated from soil of a peat swamp forest.</title>
        <authorList>
            <person name="Kanchanasin P."/>
            <person name="Tanasupawat S."/>
            <person name="Phongsopitanun W."/>
        </authorList>
    </citation>
    <scope>NUCLEOTIDE SEQUENCE [LARGE SCALE GENOMIC DNA]</scope>
    <source>
        <strain evidence="1 2">RY43-2</strain>
    </source>
</reference>
<accession>A0ABT0ZAD3</accession>
<proteinExistence type="predicted"/>
<gene>
    <name evidence="1" type="ORF">NGF19_07925</name>
</gene>
<keyword evidence="2" id="KW-1185">Reference proteome</keyword>
<sequence>MERPQTTALTVTVGDVRTEDVIAVGGILRTVVDMRDIVGDRKKLEFDDRNFLILPRNLPIAVTRRIPRSPAPARRHARSVRAATTAARFVNYRASAR</sequence>
<comment type="caution">
    <text evidence="1">The sequence shown here is derived from an EMBL/GenBank/DDBJ whole genome shotgun (WGS) entry which is preliminary data.</text>
</comment>
<name>A0ABT0ZAD3_9ACTN</name>
<protein>
    <submittedName>
        <fullName evidence="1">Uncharacterized protein</fullName>
    </submittedName>
</protein>
<dbReference type="RefSeq" id="WP_252423452.1">
    <property type="nucleotide sequence ID" value="NZ_JAMWMR010000005.1"/>
</dbReference>
<evidence type="ECO:0000313" key="1">
    <source>
        <dbReference type="EMBL" id="MCN9240725.1"/>
    </source>
</evidence>
<evidence type="ECO:0000313" key="2">
    <source>
        <dbReference type="Proteomes" id="UP001523219"/>
    </source>
</evidence>
<organism evidence="1 2">
    <name type="scientific">Streptomyces macrolidinus</name>
    <dbReference type="NCBI Taxonomy" id="2952607"/>
    <lineage>
        <taxon>Bacteria</taxon>
        <taxon>Bacillati</taxon>
        <taxon>Actinomycetota</taxon>
        <taxon>Actinomycetes</taxon>
        <taxon>Kitasatosporales</taxon>
        <taxon>Streptomycetaceae</taxon>
        <taxon>Streptomyces</taxon>
    </lineage>
</organism>
<dbReference type="EMBL" id="JAMWMR010000005">
    <property type="protein sequence ID" value="MCN9240725.1"/>
    <property type="molecule type" value="Genomic_DNA"/>
</dbReference>
<dbReference type="Proteomes" id="UP001523219">
    <property type="component" value="Unassembled WGS sequence"/>
</dbReference>